<evidence type="ECO:0000259" key="1">
    <source>
        <dbReference type="Pfam" id="PF01266"/>
    </source>
</evidence>
<dbReference type="STRING" id="1328760.A0A165FUG1"/>
<sequence length="409" mass="43363">MAAQGEKKNIVIIGGGIIGCTTAYYLTRHPAYDPSLHSITLLEASKIAGGASGKAGGLLGLWAYPSCIVPLSYREHAKLAKEHGGEQRWGYRPVHCGQISARGRSLKALAAAVDGKGGDSKVSLQKRTKEAISSLRKAGIPEDLDWIAPESLEEYDEMGDPENTAQVHPYQFTTSMAALAEEKGAKIILGAVSDIEKSGDQVKSVTYSDKASGESHTIPATDVIISAGPWTRNVYPKAPISSIRAHSVVIRAHSPISPYALFTEISLPAGFSKKSRGPSYVAPEIYARPNDEAYCCGEGDRLVPLPKTSDAVEVDESRCQDILDQVASISDELKDGDVIAKQACYLPNVTAGNGPLIGQTGTKGLLMAAGHTCWGIQNGPGTGKLMSEFVFDGKAKSANVSSLDPRKVL</sequence>
<reference evidence="2 3" key="1">
    <citation type="journal article" date="2016" name="Fungal Biol.">
        <title>The genome of Xylona heveae provides a window into fungal endophytism.</title>
        <authorList>
            <person name="Gazis R."/>
            <person name="Kuo A."/>
            <person name="Riley R."/>
            <person name="LaButti K."/>
            <person name="Lipzen A."/>
            <person name="Lin J."/>
            <person name="Amirebrahimi M."/>
            <person name="Hesse C.N."/>
            <person name="Spatafora J.W."/>
            <person name="Henrissat B."/>
            <person name="Hainaut M."/>
            <person name="Grigoriev I.V."/>
            <person name="Hibbett D.S."/>
        </authorList>
    </citation>
    <scope>NUCLEOTIDE SEQUENCE [LARGE SCALE GENOMIC DNA]</scope>
    <source>
        <strain evidence="2 3">TC161</strain>
    </source>
</reference>
<dbReference type="PANTHER" id="PTHR13847:SF150">
    <property type="entry name" value="OXIDOREDUCTASE TDA3-RELATED"/>
    <property type="match status" value="1"/>
</dbReference>
<feature type="domain" description="FAD dependent oxidoreductase" evidence="1">
    <location>
        <begin position="10"/>
        <end position="388"/>
    </location>
</feature>
<dbReference type="AlphaFoldDB" id="A0A165FUG1"/>
<dbReference type="PANTHER" id="PTHR13847">
    <property type="entry name" value="SARCOSINE DEHYDROGENASE-RELATED"/>
    <property type="match status" value="1"/>
</dbReference>
<dbReference type="EMBL" id="KV407461">
    <property type="protein sequence ID" value="KZF21396.1"/>
    <property type="molecule type" value="Genomic_DNA"/>
</dbReference>
<dbReference type="RefSeq" id="XP_018186951.1">
    <property type="nucleotide sequence ID" value="XM_018330584.1"/>
</dbReference>
<dbReference type="InterPro" id="IPR036188">
    <property type="entry name" value="FAD/NAD-bd_sf"/>
</dbReference>
<dbReference type="GeneID" id="28895721"/>
<dbReference type="OrthoDB" id="498204at2759"/>
<dbReference type="OMA" id="DDTVYAC"/>
<evidence type="ECO:0000313" key="3">
    <source>
        <dbReference type="Proteomes" id="UP000076632"/>
    </source>
</evidence>
<evidence type="ECO:0000313" key="2">
    <source>
        <dbReference type="EMBL" id="KZF21396.1"/>
    </source>
</evidence>
<dbReference type="GO" id="GO:0005829">
    <property type="term" value="C:cytosol"/>
    <property type="evidence" value="ECO:0007669"/>
    <property type="project" value="GOC"/>
</dbReference>
<dbReference type="FunCoup" id="A0A165FUG1">
    <property type="interactions" value="93"/>
</dbReference>
<gene>
    <name evidence="2" type="ORF">L228DRAFT_232006</name>
</gene>
<name>A0A165FUG1_XYLHT</name>
<dbReference type="Proteomes" id="UP000076632">
    <property type="component" value="Unassembled WGS sequence"/>
</dbReference>
<dbReference type="GO" id="GO:0042147">
    <property type="term" value="P:retrograde transport, endosome to Golgi"/>
    <property type="evidence" value="ECO:0007669"/>
    <property type="project" value="TreeGrafter"/>
</dbReference>
<dbReference type="InParanoid" id="A0A165FUG1"/>
<dbReference type="GO" id="GO:0005770">
    <property type="term" value="C:late endosome"/>
    <property type="evidence" value="ECO:0007669"/>
    <property type="project" value="TreeGrafter"/>
</dbReference>
<dbReference type="PROSITE" id="PS51257">
    <property type="entry name" value="PROKAR_LIPOPROTEIN"/>
    <property type="match status" value="1"/>
</dbReference>
<organism evidence="2 3">
    <name type="scientific">Xylona heveae (strain CBS 132557 / TC161)</name>
    <dbReference type="NCBI Taxonomy" id="1328760"/>
    <lineage>
        <taxon>Eukaryota</taxon>
        <taxon>Fungi</taxon>
        <taxon>Dikarya</taxon>
        <taxon>Ascomycota</taxon>
        <taxon>Pezizomycotina</taxon>
        <taxon>Xylonomycetes</taxon>
        <taxon>Xylonales</taxon>
        <taxon>Xylonaceae</taxon>
        <taxon>Xylona</taxon>
    </lineage>
</organism>
<dbReference type="Pfam" id="PF01266">
    <property type="entry name" value="DAO"/>
    <property type="match status" value="1"/>
</dbReference>
<proteinExistence type="predicted"/>
<protein>
    <submittedName>
        <fullName evidence="2">Fad NAD binding oxidoreductase</fullName>
    </submittedName>
</protein>
<dbReference type="SUPFAM" id="SSF51905">
    <property type="entry name" value="FAD/NAD(P)-binding domain"/>
    <property type="match status" value="1"/>
</dbReference>
<dbReference type="Gene3D" id="3.50.50.60">
    <property type="entry name" value="FAD/NAD(P)-binding domain"/>
    <property type="match status" value="1"/>
</dbReference>
<dbReference type="Gene3D" id="3.30.9.10">
    <property type="entry name" value="D-Amino Acid Oxidase, subunit A, domain 2"/>
    <property type="match status" value="1"/>
</dbReference>
<accession>A0A165FUG1</accession>
<keyword evidence="3" id="KW-1185">Reference proteome</keyword>
<dbReference type="InterPro" id="IPR006076">
    <property type="entry name" value="FAD-dep_OxRdtase"/>
</dbReference>